<dbReference type="GO" id="GO:0004150">
    <property type="term" value="F:dihydroneopterin aldolase activity"/>
    <property type="evidence" value="ECO:0007669"/>
    <property type="project" value="UniProtKB-UniRule"/>
</dbReference>
<dbReference type="RefSeq" id="WP_369058726.1">
    <property type="nucleotide sequence ID" value="NZ_CP158375.1"/>
</dbReference>
<proteinExistence type="inferred from homology"/>
<organism evidence="8">
    <name type="scientific">Caulobacter sp. 73W</name>
    <dbReference type="NCBI Taxonomy" id="3161137"/>
    <lineage>
        <taxon>Bacteria</taxon>
        <taxon>Pseudomonadati</taxon>
        <taxon>Pseudomonadota</taxon>
        <taxon>Alphaproteobacteria</taxon>
        <taxon>Caulobacterales</taxon>
        <taxon>Caulobacteraceae</taxon>
        <taxon>Caulobacter</taxon>
    </lineage>
</organism>
<dbReference type="InterPro" id="IPR006156">
    <property type="entry name" value="Dihydroneopterin_aldolase"/>
</dbReference>
<dbReference type="InterPro" id="IPR043133">
    <property type="entry name" value="GTP-CH-I_C/QueF"/>
</dbReference>
<dbReference type="InterPro" id="IPR006157">
    <property type="entry name" value="FolB_dom"/>
</dbReference>
<evidence type="ECO:0000313" key="8">
    <source>
        <dbReference type="EMBL" id="XDO95879.1"/>
    </source>
</evidence>
<keyword evidence="5 6" id="KW-0456">Lyase</keyword>
<comment type="catalytic activity">
    <reaction evidence="1 6">
        <text>7,8-dihydroneopterin = 6-hydroxymethyl-7,8-dihydropterin + glycolaldehyde</text>
        <dbReference type="Rhea" id="RHEA:10540"/>
        <dbReference type="ChEBI" id="CHEBI:17001"/>
        <dbReference type="ChEBI" id="CHEBI:17071"/>
        <dbReference type="ChEBI" id="CHEBI:44841"/>
        <dbReference type="EC" id="4.1.2.25"/>
    </reaction>
</comment>
<dbReference type="NCBIfam" id="TIGR00526">
    <property type="entry name" value="folB_dom"/>
    <property type="match status" value="1"/>
</dbReference>
<reference evidence="8" key="1">
    <citation type="submission" date="2024-06" db="EMBL/GenBank/DDBJ databases">
        <title>Caulobacter inopinatus, sp. nov.</title>
        <authorList>
            <person name="Donachie S.P."/>
        </authorList>
    </citation>
    <scope>NUCLEOTIDE SEQUENCE</scope>
    <source>
        <strain evidence="8">73W</strain>
    </source>
</reference>
<evidence type="ECO:0000256" key="3">
    <source>
        <dbReference type="ARBA" id="ARBA00005708"/>
    </source>
</evidence>
<dbReference type="PANTHER" id="PTHR42844:SF1">
    <property type="entry name" value="DIHYDRONEOPTERIN ALDOLASE 1-RELATED"/>
    <property type="match status" value="1"/>
</dbReference>
<evidence type="ECO:0000256" key="2">
    <source>
        <dbReference type="ARBA" id="ARBA00005013"/>
    </source>
</evidence>
<comment type="similarity">
    <text evidence="3 6">Belongs to the DHNA family.</text>
</comment>
<dbReference type="GO" id="GO:0046656">
    <property type="term" value="P:folic acid biosynthetic process"/>
    <property type="evidence" value="ECO:0007669"/>
    <property type="project" value="UniProtKB-UniRule"/>
</dbReference>
<comment type="pathway">
    <text evidence="2 6">Cofactor biosynthesis; tetrahydrofolate biosynthesis; 2-amino-4-hydroxy-6-hydroxymethyl-7,8-dihydropteridine diphosphate from 7,8-dihydroneopterin triphosphate: step 3/4.</text>
</comment>
<gene>
    <name evidence="8" type="primary">folB</name>
    <name evidence="8" type="ORF">ABOZ73_13890</name>
</gene>
<feature type="domain" description="Dihydroneopterin aldolase/epimerase" evidence="7">
    <location>
        <begin position="24"/>
        <end position="132"/>
    </location>
</feature>
<keyword evidence="4 6" id="KW-0289">Folate biosynthesis</keyword>
<evidence type="ECO:0000256" key="5">
    <source>
        <dbReference type="ARBA" id="ARBA00023239"/>
    </source>
</evidence>
<dbReference type="Pfam" id="PF02152">
    <property type="entry name" value="FolB"/>
    <property type="match status" value="1"/>
</dbReference>
<dbReference type="GO" id="GO:0005737">
    <property type="term" value="C:cytoplasm"/>
    <property type="evidence" value="ECO:0007669"/>
    <property type="project" value="TreeGrafter"/>
</dbReference>
<evidence type="ECO:0000256" key="4">
    <source>
        <dbReference type="ARBA" id="ARBA00022909"/>
    </source>
</evidence>
<name>A0AB39KQA8_9CAUL</name>
<dbReference type="EC" id="4.1.2.25" evidence="6"/>
<evidence type="ECO:0000256" key="1">
    <source>
        <dbReference type="ARBA" id="ARBA00001353"/>
    </source>
</evidence>
<dbReference type="GO" id="GO:0046654">
    <property type="term" value="P:tetrahydrofolate biosynthetic process"/>
    <property type="evidence" value="ECO:0007669"/>
    <property type="project" value="UniProtKB-UniRule"/>
</dbReference>
<dbReference type="PANTHER" id="PTHR42844">
    <property type="entry name" value="DIHYDRONEOPTERIN ALDOLASE 1-RELATED"/>
    <property type="match status" value="1"/>
</dbReference>
<sequence>MTAPSPLQFSASETPAARVVGVKIFVRGLAVEAEIGVYKHEHGRLQPLVVDVELDVAAFGFERLADTVNYETVGEAARAIVAEGRIDLVETFAERLAHACLSDSRVTRARVRVEKPLALAPHAQAAGVEITVVRG</sequence>
<dbReference type="SUPFAM" id="SSF55620">
    <property type="entry name" value="Tetrahydrobiopterin biosynthesis enzymes-like"/>
    <property type="match status" value="1"/>
</dbReference>
<dbReference type="EMBL" id="CP158375">
    <property type="protein sequence ID" value="XDO95879.1"/>
    <property type="molecule type" value="Genomic_DNA"/>
</dbReference>
<dbReference type="Gene3D" id="3.30.1130.10">
    <property type="match status" value="1"/>
</dbReference>
<dbReference type="SMART" id="SM00905">
    <property type="entry name" value="FolB"/>
    <property type="match status" value="1"/>
</dbReference>
<comment type="function">
    <text evidence="6">Catalyzes the conversion of 7,8-dihydroneopterin to 6-hydroxymethyl-7,8-dihydropterin.</text>
</comment>
<evidence type="ECO:0000259" key="7">
    <source>
        <dbReference type="SMART" id="SM00905"/>
    </source>
</evidence>
<dbReference type="AlphaFoldDB" id="A0AB39KQA8"/>
<dbReference type="NCBIfam" id="TIGR00525">
    <property type="entry name" value="folB"/>
    <property type="match status" value="1"/>
</dbReference>
<accession>A0AB39KQA8</accession>
<evidence type="ECO:0000256" key="6">
    <source>
        <dbReference type="RuleBase" id="RU362079"/>
    </source>
</evidence>
<protein>
    <recommendedName>
        <fullName evidence="6">7,8-dihydroneopterin aldolase</fullName>
        <ecNumber evidence="6">4.1.2.25</ecNumber>
    </recommendedName>
</protein>